<protein>
    <submittedName>
        <fullName evidence="1">Uncharacterized protein</fullName>
    </submittedName>
</protein>
<dbReference type="AlphaFoldDB" id="A0AAJ8BTK9"/>
<name>A0AAJ8BTK9_ASPNG</name>
<evidence type="ECO:0000313" key="1">
    <source>
        <dbReference type="RefSeq" id="XP_059603122.1"/>
    </source>
</evidence>
<reference evidence="1" key="1">
    <citation type="submission" date="2025-02" db="EMBL/GenBank/DDBJ databases">
        <authorList>
            <consortium name="NCBI Genome Project"/>
        </authorList>
    </citation>
    <scope>NUCLEOTIDE SEQUENCE</scope>
</reference>
<reference evidence="1" key="2">
    <citation type="submission" date="2025-08" db="UniProtKB">
        <authorList>
            <consortium name="RefSeq"/>
        </authorList>
    </citation>
    <scope>IDENTIFICATION</scope>
</reference>
<dbReference type="RefSeq" id="XP_059603122.1">
    <property type="nucleotide sequence ID" value="XM_059746489.1"/>
</dbReference>
<dbReference type="VEuPathDB" id="FungiDB:An01g02540"/>
<gene>
    <name evidence="1" type="ORF">An01g02540</name>
</gene>
<dbReference type="GeneID" id="84589871"/>
<proteinExistence type="predicted"/>
<organism evidence="1">
    <name type="scientific">Aspergillus niger</name>
    <dbReference type="NCBI Taxonomy" id="5061"/>
    <lineage>
        <taxon>Eukaryota</taxon>
        <taxon>Fungi</taxon>
        <taxon>Dikarya</taxon>
        <taxon>Ascomycota</taxon>
        <taxon>Pezizomycotina</taxon>
        <taxon>Eurotiomycetes</taxon>
        <taxon>Eurotiomycetidae</taxon>
        <taxon>Eurotiales</taxon>
        <taxon>Aspergillaceae</taxon>
        <taxon>Aspergillus</taxon>
        <taxon>Aspergillus subgen. Circumdati</taxon>
    </lineage>
</organism>
<sequence>MGKSAGLDRIELRQWLTLVSCDERLDCPGSETFRLTNIRWKEIGRAQVAASFSCLACTEARAGGRRPLLMGFYSETSAWLNSVQHSARQGKVANTPGTMVLEQL</sequence>
<dbReference type="KEGG" id="ang:An01g02540"/>
<accession>A0AAJ8BTK9</accession>